<keyword evidence="2" id="KW-1185">Reference proteome</keyword>
<name>A0A4V3XB57_9AGAM</name>
<proteinExistence type="predicted"/>
<evidence type="ECO:0000313" key="2">
    <source>
        <dbReference type="Proteomes" id="UP000308199"/>
    </source>
</evidence>
<organism evidence="1 2">
    <name type="scientific">Phellinidium pouzarii</name>
    <dbReference type="NCBI Taxonomy" id="167371"/>
    <lineage>
        <taxon>Eukaryota</taxon>
        <taxon>Fungi</taxon>
        <taxon>Dikarya</taxon>
        <taxon>Basidiomycota</taxon>
        <taxon>Agaricomycotina</taxon>
        <taxon>Agaricomycetes</taxon>
        <taxon>Hymenochaetales</taxon>
        <taxon>Hymenochaetaceae</taxon>
        <taxon>Phellinidium</taxon>
    </lineage>
</organism>
<accession>A0A4V3XB57</accession>
<dbReference type="AlphaFoldDB" id="A0A4V3XB57"/>
<sequence length="149" mass="16553">MARVRCVGAAQQRSIRAGACCADPAIKEPRVPKPLANLPSTGHDLLQARCRFCARGARECPSRIPSTFLNELASLADWACDVLRRNSSAALVYNFGLIGVDYVINLAEPDNTQFECGRHHLTSYYEYLLLDLAFVLHHVHIDEICINVD</sequence>
<comment type="caution">
    <text evidence="1">The sequence shown here is derived from an EMBL/GenBank/DDBJ whole genome shotgun (WGS) entry which is preliminary data.</text>
</comment>
<protein>
    <submittedName>
        <fullName evidence="1">Uncharacterized protein</fullName>
    </submittedName>
</protein>
<gene>
    <name evidence="1" type="ORF">EW145_g7038</name>
</gene>
<evidence type="ECO:0000313" key="1">
    <source>
        <dbReference type="EMBL" id="THH00703.1"/>
    </source>
</evidence>
<dbReference type="Proteomes" id="UP000308199">
    <property type="component" value="Unassembled WGS sequence"/>
</dbReference>
<dbReference type="EMBL" id="SGPK01000622">
    <property type="protein sequence ID" value="THH00703.1"/>
    <property type="molecule type" value="Genomic_DNA"/>
</dbReference>
<reference evidence="1 2" key="1">
    <citation type="submission" date="2019-02" db="EMBL/GenBank/DDBJ databases">
        <title>Genome sequencing of the rare red list fungi Phellinidium pouzarii.</title>
        <authorList>
            <person name="Buettner E."/>
            <person name="Kellner H."/>
        </authorList>
    </citation>
    <scope>NUCLEOTIDE SEQUENCE [LARGE SCALE GENOMIC DNA]</scope>
    <source>
        <strain evidence="1 2">DSM 108285</strain>
    </source>
</reference>